<evidence type="ECO:0008006" key="4">
    <source>
        <dbReference type="Google" id="ProtNLM"/>
    </source>
</evidence>
<sequence length="127" mass="13410">MTQPGYPAQYPDNNEPLQQNQGSNTIAAWALGVAVVSLLSILLMGSFALIPGLIAVVLGIVALVKAKKYADPKAKRKGFAISAIVLGTLVTIFGVITLVFLANVFGECADYDTAEEVQRCIEEKAGV</sequence>
<accession>A0A3G6ITQ3</accession>
<evidence type="ECO:0000313" key="3">
    <source>
        <dbReference type="Proteomes" id="UP000271426"/>
    </source>
</evidence>
<dbReference type="RefSeq" id="WP_123960091.1">
    <property type="nucleotide sequence ID" value="NZ_CP033898.1"/>
</dbReference>
<proteinExistence type="predicted"/>
<keyword evidence="1" id="KW-0472">Membrane</keyword>
<dbReference type="Proteomes" id="UP000271426">
    <property type="component" value="Chromosome"/>
</dbReference>
<keyword evidence="1" id="KW-0812">Transmembrane</keyword>
<dbReference type="EMBL" id="CP033898">
    <property type="protein sequence ID" value="AZA09125.1"/>
    <property type="molecule type" value="Genomic_DNA"/>
</dbReference>
<organism evidence="2 3">
    <name type="scientific">Corynebacterium pseudopelargi</name>
    <dbReference type="NCBI Taxonomy" id="2080757"/>
    <lineage>
        <taxon>Bacteria</taxon>
        <taxon>Bacillati</taxon>
        <taxon>Actinomycetota</taxon>
        <taxon>Actinomycetes</taxon>
        <taxon>Mycobacteriales</taxon>
        <taxon>Corynebacteriaceae</taxon>
        <taxon>Corynebacterium</taxon>
    </lineage>
</organism>
<keyword evidence="3" id="KW-1185">Reference proteome</keyword>
<gene>
    <name evidence="2" type="ORF">CPPEL_04990</name>
</gene>
<evidence type="ECO:0000313" key="2">
    <source>
        <dbReference type="EMBL" id="AZA09125.1"/>
    </source>
</evidence>
<feature type="transmembrane region" description="Helical" evidence="1">
    <location>
        <begin position="78"/>
        <end position="102"/>
    </location>
</feature>
<keyword evidence="1" id="KW-1133">Transmembrane helix</keyword>
<dbReference type="KEGG" id="cpso:CPPEL_04990"/>
<name>A0A3G6ITQ3_9CORY</name>
<protein>
    <recommendedName>
        <fullName evidence="4">DUF4190 domain-containing protein</fullName>
    </recommendedName>
</protein>
<dbReference type="AlphaFoldDB" id="A0A3G6ITQ3"/>
<feature type="transmembrane region" description="Helical" evidence="1">
    <location>
        <begin position="49"/>
        <end position="66"/>
    </location>
</feature>
<reference evidence="2 3" key="1">
    <citation type="submission" date="2018-11" db="EMBL/GenBank/DDBJ databases">
        <authorList>
            <person name="Kleinhagauer T."/>
            <person name="Glaeser S.P."/>
            <person name="Spergser J."/>
            <person name="Ruckert C."/>
            <person name="Kaempfer P."/>
            <person name="Busse H.-J."/>
        </authorList>
    </citation>
    <scope>NUCLEOTIDE SEQUENCE [LARGE SCALE GENOMIC DNA]</scope>
    <source>
        <strain evidence="2 3">812CH</strain>
    </source>
</reference>
<evidence type="ECO:0000256" key="1">
    <source>
        <dbReference type="SAM" id="Phobius"/>
    </source>
</evidence>
<dbReference type="OrthoDB" id="9834133at2"/>